<dbReference type="Ensembl" id="ENSMODT00000043182.2">
    <property type="protein sequence ID" value="ENSMODP00000040080.2"/>
    <property type="gene ID" value="ENSMODG00000029345.2"/>
</dbReference>
<dbReference type="OMA" id="ARHICED"/>
<protein>
    <recommendedName>
        <fullName evidence="2">Integrase catalytic domain-containing protein</fullName>
    </recommendedName>
</protein>
<name>K7E2S9_MONDO</name>
<dbReference type="Pfam" id="PF17921">
    <property type="entry name" value="Integrase_H2C2"/>
    <property type="match status" value="1"/>
</dbReference>
<dbReference type="GO" id="GO:0015074">
    <property type="term" value="P:DNA integration"/>
    <property type="evidence" value="ECO:0007669"/>
    <property type="project" value="InterPro"/>
</dbReference>
<dbReference type="FunFam" id="3.30.420.10:FF:000488">
    <property type="match status" value="1"/>
</dbReference>
<feature type="compositionally biased region" description="Low complexity" evidence="1">
    <location>
        <begin position="310"/>
        <end position="393"/>
    </location>
</feature>
<dbReference type="InterPro" id="IPR012337">
    <property type="entry name" value="RNaseH-like_sf"/>
</dbReference>
<reference evidence="3" key="2">
    <citation type="submission" date="2025-08" db="UniProtKB">
        <authorList>
            <consortium name="Ensembl"/>
        </authorList>
    </citation>
    <scope>IDENTIFICATION</scope>
</reference>
<evidence type="ECO:0000313" key="3">
    <source>
        <dbReference type="Ensembl" id="ENSMODP00000040080.2"/>
    </source>
</evidence>
<dbReference type="eggNOG" id="KOG0017">
    <property type="taxonomic scope" value="Eukaryota"/>
</dbReference>
<dbReference type="Gene3D" id="3.30.420.10">
    <property type="entry name" value="Ribonuclease H-like superfamily/Ribonuclease H"/>
    <property type="match status" value="1"/>
</dbReference>
<evidence type="ECO:0000259" key="2">
    <source>
        <dbReference type="PROSITE" id="PS50994"/>
    </source>
</evidence>
<dbReference type="InterPro" id="IPR041588">
    <property type="entry name" value="Integrase_H2C2"/>
</dbReference>
<reference evidence="3" key="3">
    <citation type="submission" date="2025-09" db="UniProtKB">
        <authorList>
            <consortium name="Ensembl"/>
        </authorList>
    </citation>
    <scope>IDENTIFICATION</scope>
</reference>
<dbReference type="InterPro" id="IPR001584">
    <property type="entry name" value="Integrase_cat-core"/>
</dbReference>
<reference evidence="3 4" key="1">
    <citation type="journal article" date="2007" name="Nature">
        <title>Genome of the marsupial Monodelphis domestica reveals innovation in non-coding sequences.</title>
        <authorList>
            <person name="Mikkelsen T.S."/>
            <person name="Wakefield M.J."/>
            <person name="Aken B."/>
            <person name="Amemiya C.T."/>
            <person name="Chang J.L."/>
            <person name="Duke S."/>
            <person name="Garber M."/>
            <person name="Gentles A.J."/>
            <person name="Goodstadt L."/>
            <person name="Heger A."/>
            <person name="Jurka J."/>
            <person name="Kamal M."/>
            <person name="Mauceli E."/>
            <person name="Searle S.M."/>
            <person name="Sharpe T."/>
            <person name="Baker M.L."/>
            <person name="Batzer M.A."/>
            <person name="Benos P.V."/>
            <person name="Belov K."/>
            <person name="Clamp M."/>
            <person name="Cook A."/>
            <person name="Cuff J."/>
            <person name="Das R."/>
            <person name="Davidow L."/>
            <person name="Deakin J.E."/>
            <person name="Fazzari M.J."/>
            <person name="Glass J.L."/>
            <person name="Grabherr M."/>
            <person name="Greally J.M."/>
            <person name="Gu W."/>
            <person name="Hore T.A."/>
            <person name="Huttley G.A."/>
            <person name="Kleber M."/>
            <person name="Jirtle R.L."/>
            <person name="Koina E."/>
            <person name="Lee J.T."/>
            <person name="Mahony S."/>
            <person name="Marra M.A."/>
            <person name="Miller R.D."/>
            <person name="Nicholls R.D."/>
            <person name="Oda M."/>
            <person name="Papenfuss A.T."/>
            <person name="Parra Z.E."/>
            <person name="Pollock D.D."/>
            <person name="Ray D.A."/>
            <person name="Schein J.E."/>
            <person name="Speed T.P."/>
            <person name="Thompson K."/>
            <person name="VandeBerg J.L."/>
            <person name="Wade C.M."/>
            <person name="Walker J.A."/>
            <person name="Waters P.D."/>
            <person name="Webber C."/>
            <person name="Weidman J.R."/>
            <person name="Xie X."/>
            <person name="Zody M.C."/>
            <person name="Baldwin J."/>
            <person name="Abdouelleil A."/>
            <person name="Abdulkadir J."/>
            <person name="Abebe A."/>
            <person name="Abera B."/>
            <person name="Abreu J."/>
            <person name="Acer S.C."/>
            <person name="Aftuck L."/>
            <person name="Alexander A."/>
            <person name="An P."/>
            <person name="Anderson E."/>
            <person name="Anderson S."/>
            <person name="Arachi H."/>
            <person name="Azer M."/>
            <person name="Bachantsang P."/>
            <person name="Barry A."/>
            <person name="Bayul T."/>
            <person name="Berlin A."/>
            <person name="Bessette D."/>
            <person name="Bloom T."/>
            <person name="Bloom T."/>
            <person name="Boguslavskiy L."/>
            <person name="Bonnet C."/>
            <person name="Boukhgalter B."/>
            <person name="Bourzgui I."/>
            <person name="Brown A."/>
            <person name="Cahill P."/>
            <person name="Channer S."/>
            <person name="Cheshatsang Y."/>
            <person name="Chuda L."/>
            <person name="Citroen M."/>
            <person name="Collymore A."/>
            <person name="Cooke P."/>
            <person name="Costello M."/>
            <person name="D'Aco K."/>
            <person name="Daza R."/>
            <person name="De Haan G."/>
            <person name="DeGray S."/>
            <person name="DeMaso C."/>
            <person name="Dhargay N."/>
            <person name="Dooley K."/>
            <person name="Dooley E."/>
            <person name="Doricent M."/>
            <person name="Dorje P."/>
            <person name="Dorjee K."/>
            <person name="Dupes A."/>
            <person name="Elong R."/>
            <person name="Falk J."/>
            <person name="Farina A."/>
            <person name="Faro S."/>
            <person name="Ferguson D."/>
            <person name="Fisher S."/>
            <person name="Foley C.D."/>
            <person name="Franke A."/>
            <person name="Friedrich D."/>
            <person name="Gadbois L."/>
            <person name="Gearin G."/>
            <person name="Gearin C.R."/>
            <person name="Giannoukos G."/>
            <person name="Goode T."/>
            <person name="Graham J."/>
            <person name="Grandbois E."/>
            <person name="Grewal S."/>
            <person name="Gyaltsen K."/>
            <person name="Hafez N."/>
            <person name="Hagos B."/>
            <person name="Hall J."/>
            <person name="Henson C."/>
            <person name="Hollinger A."/>
            <person name="Honan T."/>
            <person name="Huard M.D."/>
            <person name="Hughes L."/>
            <person name="Hurhula B."/>
            <person name="Husby M.E."/>
            <person name="Kamat A."/>
            <person name="Kanga B."/>
            <person name="Kashin S."/>
            <person name="Khazanovich D."/>
            <person name="Kisner P."/>
            <person name="Lance K."/>
            <person name="Lara M."/>
            <person name="Lee W."/>
            <person name="Lennon N."/>
            <person name="Letendre F."/>
            <person name="LeVine R."/>
            <person name="Lipovsky A."/>
            <person name="Liu X."/>
            <person name="Liu J."/>
            <person name="Liu S."/>
            <person name="Lokyitsang T."/>
            <person name="Lokyitsang Y."/>
            <person name="Lubonja R."/>
            <person name="Lui A."/>
            <person name="MacDonald P."/>
            <person name="Magnisalis V."/>
            <person name="Maru K."/>
            <person name="Matthews C."/>
            <person name="McCusker W."/>
            <person name="McDonough S."/>
            <person name="Mehta T."/>
            <person name="Meldrim J."/>
            <person name="Meneus L."/>
            <person name="Mihai O."/>
            <person name="Mihalev A."/>
            <person name="Mihova T."/>
            <person name="Mittelman R."/>
            <person name="Mlenga V."/>
            <person name="Montmayeur A."/>
            <person name="Mulrain L."/>
            <person name="Navidi A."/>
            <person name="Naylor J."/>
            <person name="Negash T."/>
            <person name="Nguyen T."/>
            <person name="Nguyen N."/>
            <person name="Nicol R."/>
            <person name="Norbu C."/>
            <person name="Norbu N."/>
            <person name="Novod N."/>
            <person name="O'Neill B."/>
            <person name="Osman S."/>
            <person name="Markiewicz E."/>
            <person name="Oyono O.L."/>
            <person name="Patti C."/>
            <person name="Phunkhang P."/>
            <person name="Pierre F."/>
            <person name="Priest M."/>
            <person name="Raghuraman S."/>
            <person name="Rege F."/>
            <person name="Reyes R."/>
            <person name="Rise C."/>
            <person name="Rogov P."/>
            <person name="Ross K."/>
            <person name="Ryan E."/>
            <person name="Settipalli S."/>
            <person name="Shea T."/>
            <person name="Sherpa N."/>
            <person name="Shi L."/>
            <person name="Shih D."/>
            <person name="Sparrow T."/>
            <person name="Spaulding J."/>
            <person name="Stalker J."/>
            <person name="Stange-Thomann N."/>
            <person name="Stavropoulos S."/>
            <person name="Stone C."/>
            <person name="Strader C."/>
            <person name="Tesfaye S."/>
            <person name="Thomson T."/>
            <person name="Thoulutsang Y."/>
            <person name="Thoulutsang D."/>
            <person name="Topham K."/>
            <person name="Topping I."/>
            <person name="Tsamla T."/>
            <person name="Vassiliev H."/>
            <person name="Vo A."/>
            <person name="Wangchuk T."/>
            <person name="Wangdi T."/>
            <person name="Weiand M."/>
            <person name="Wilkinson J."/>
            <person name="Wilson A."/>
            <person name="Yadav S."/>
            <person name="Young G."/>
            <person name="Yu Q."/>
            <person name="Zembek L."/>
            <person name="Zhong D."/>
            <person name="Zimmer A."/>
            <person name="Zwirko Z."/>
            <person name="Jaffe D.B."/>
            <person name="Alvarez P."/>
            <person name="Brockman W."/>
            <person name="Butler J."/>
            <person name="Chin C."/>
            <person name="Gnerre S."/>
            <person name="MacCallum I."/>
            <person name="Graves J.A."/>
            <person name="Ponting C.P."/>
            <person name="Breen M."/>
            <person name="Samollow P.B."/>
            <person name="Lander E.S."/>
            <person name="Lindblad-Toh K."/>
        </authorList>
    </citation>
    <scope>NUCLEOTIDE SEQUENCE [LARGE SCALE GENOMIC DNA]</scope>
</reference>
<feature type="domain" description="Integrase catalytic" evidence="2">
    <location>
        <begin position="86"/>
        <end position="263"/>
    </location>
</feature>
<dbReference type="GeneTree" id="ENSGT01000000214408"/>
<feature type="compositionally biased region" description="Basic and acidic residues" evidence="1">
    <location>
        <begin position="289"/>
        <end position="306"/>
    </location>
</feature>
<dbReference type="PROSITE" id="PS50994">
    <property type="entry name" value="INTEGRASE"/>
    <property type="match status" value="1"/>
</dbReference>
<keyword evidence="4" id="KW-1185">Reference proteome</keyword>
<dbReference type="GO" id="GO:0003676">
    <property type="term" value="F:nucleic acid binding"/>
    <property type="evidence" value="ECO:0007669"/>
    <property type="project" value="InterPro"/>
</dbReference>
<sequence>MFTRPGKKWALVVFDRKDRLKLVKQAHITSSGVHCSLPETKKKVSFSYYWPTLVRDVTQWVKQCSCLQKSRSERSLPIQGVTKSHRGKDPLPVLQVESVTQAFEQVGMGVVGPLVETPNGFRFILLSVDAYSRWVEASPLKEQNPVEVAGALIPFLLRFGRPQLLVTTLRVPFVNQVNRSLRRQLQSLGVPLGKLDIVMSAFQPKINSILAMTSSCIRKTLWNLLKGDLEKWDRVLDRALFTLRTAVTKNKRRSPFQILYGRKPRAAQEVPSHFDVVAADTVTGDLEASETRDPVPKPMERPKQDSMPEPTQQSTLQPTPQSTLQLTLQPTPQSTLQPTQQSTQQPIQQSTQQPIQQSTQQPIQQSTLQPIQQSTLQPIQQSTQQPLQQSIQQPIPQCPQQLRPELIQQSMLESMQQPILEPGQPSGSEPMGQLLHQPLPEPLYQHIWQPMLLGSLQQPIQQPLHPLIQQPMPLPNQQPMQLPMQLPLQQPMQQSLPQPIQQLILQPIQQPMQQSMQQPIQQLILQPIQQLIHQPIQQPMPQVMAEPLPPPLPRVTECHVASNWCQQTAPALEAPWEKWEPGGGAFWTQWRDPGN</sequence>
<dbReference type="InterPro" id="IPR036397">
    <property type="entry name" value="RNaseH_sf"/>
</dbReference>
<proteinExistence type="predicted"/>
<dbReference type="HOGENOM" id="CLU_437396_0_0_1"/>
<dbReference type="Bgee" id="ENSMODG00000029345">
    <property type="expression patterns" value="Expressed in spermatid and 10 other cell types or tissues"/>
</dbReference>
<evidence type="ECO:0000256" key="1">
    <source>
        <dbReference type="SAM" id="MobiDB-lite"/>
    </source>
</evidence>
<dbReference type="Gene3D" id="1.10.340.70">
    <property type="match status" value="1"/>
</dbReference>
<organism evidence="3 4">
    <name type="scientific">Monodelphis domestica</name>
    <name type="common">Gray short-tailed opossum</name>
    <dbReference type="NCBI Taxonomy" id="13616"/>
    <lineage>
        <taxon>Eukaryota</taxon>
        <taxon>Metazoa</taxon>
        <taxon>Chordata</taxon>
        <taxon>Craniata</taxon>
        <taxon>Vertebrata</taxon>
        <taxon>Euteleostomi</taxon>
        <taxon>Mammalia</taxon>
        <taxon>Metatheria</taxon>
        <taxon>Didelphimorphia</taxon>
        <taxon>Didelphidae</taxon>
        <taxon>Monodelphis</taxon>
    </lineage>
</organism>
<dbReference type="PANTHER" id="PTHR36489:SF3">
    <property type="entry name" value="SEA DOMAIN-CONTAINING PROTEIN"/>
    <property type="match status" value="1"/>
</dbReference>
<evidence type="ECO:0000313" key="4">
    <source>
        <dbReference type="Proteomes" id="UP000002280"/>
    </source>
</evidence>
<dbReference type="Proteomes" id="UP000002280">
    <property type="component" value="Chromosome 3"/>
</dbReference>
<dbReference type="InParanoid" id="K7E2S9"/>
<dbReference type="SUPFAM" id="SSF53098">
    <property type="entry name" value="Ribonuclease H-like"/>
    <property type="match status" value="1"/>
</dbReference>
<dbReference type="PANTHER" id="PTHR36489">
    <property type="entry name" value="PROTEIN-COUPLED RECEPTOR GPR1, PUTATIVE-RELATED"/>
    <property type="match status" value="1"/>
</dbReference>
<feature type="region of interest" description="Disordered" evidence="1">
    <location>
        <begin position="283"/>
        <end position="393"/>
    </location>
</feature>
<accession>K7E2S9</accession>
<dbReference type="AlphaFoldDB" id="K7E2S9"/>